<keyword evidence="6" id="KW-1185">Reference proteome</keyword>
<keyword evidence="1 2" id="KW-0238">DNA-binding</keyword>
<evidence type="ECO:0000256" key="3">
    <source>
        <dbReference type="SAM" id="MobiDB-lite"/>
    </source>
</evidence>
<feature type="region of interest" description="Disordered" evidence="3">
    <location>
        <begin position="254"/>
        <end position="310"/>
    </location>
</feature>
<protein>
    <recommendedName>
        <fullName evidence="4">Homeobox domain-containing protein</fullName>
    </recommendedName>
</protein>
<feature type="compositionally biased region" description="Basic and acidic residues" evidence="3">
    <location>
        <begin position="60"/>
        <end position="73"/>
    </location>
</feature>
<dbReference type="GO" id="GO:1990837">
    <property type="term" value="F:sequence-specific double-stranded DNA binding"/>
    <property type="evidence" value="ECO:0007669"/>
    <property type="project" value="TreeGrafter"/>
</dbReference>
<comment type="subcellular location">
    <subcellularLocation>
        <location evidence="1 2">Nucleus</location>
    </subcellularLocation>
</comment>
<keyword evidence="1 2" id="KW-0371">Homeobox</keyword>
<organism evidence="5 6">
    <name type="scientific">Malassezia psittaci</name>
    <dbReference type="NCBI Taxonomy" id="1821823"/>
    <lineage>
        <taxon>Eukaryota</taxon>
        <taxon>Fungi</taxon>
        <taxon>Dikarya</taxon>
        <taxon>Basidiomycota</taxon>
        <taxon>Ustilaginomycotina</taxon>
        <taxon>Malasseziomycetes</taxon>
        <taxon>Malasseziales</taxon>
        <taxon>Malasseziaceae</taxon>
        <taxon>Malassezia</taxon>
    </lineage>
</organism>
<gene>
    <name evidence="5" type="ORF">MPSI1_002710</name>
</gene>
<evidence type="ECO:0000256" key="2">
    <source>
        <dbReference type="RuleBase" id="RU000682"/>
    </source>
</evidence>
<dbReference type="PANTHER" id="PTHR46255:SF3">
    <property type="entry name" value="HOMEOBOX DOMAIN-CONTAINING PROTEIN"/>
    <property type="match status" value="1"/>
</dbReference>
<dbReference type="EMBL" id="CP118377">
    <property type="protein sequence ID" value="WFD44045.1"/>
    <property type="molecule type" value="Genomic_DNA"/>
</dbReference>
<proteinExistence type="predicted"/>
<dbReference type="Gene3D" id="1.10.10.60">
    <property type="entry name" value="Homeodomain-like"/>
    <property type="match status" value="1"/>
</dbReference>
<dbReference type="GO" id="GO:0005634">
    <property type="term" value="C:nucleus"/>
    <property type="evidence" value="ECO:0007669"/>
    <property type="project" value="UniProtKB-SubCell"/>
</dbReference>
<dbReference type="Proteomes" id="UP001214628">
    <property type="component" value="Chromosome 3"/>
</dbReference>
<feature type="compositionally biased region" description="Polar residues" evidence="3">
    <location>
        <begin position="204"/>
        <end position="217"/>
    </location>
</feature>
<dbReference type="SMART" id="SM00389">
    <property type="entry name" value="HOX"/>
    <property type="match status" value="1"/>
</dbReference>
<dbReference type="AlphaFoldDB" id="A0AAF0FAV3"/>
<accession>A0AAF0FAV3</accession>
<evidence type="ECO:0000313" key="5">
    <source>
        <dbReference type="EMBL" id="WFD44045.1"/>
    </source>
</evidence>
<feature type="domain" description="Homeobox" evidence="4">
    <location>
        <begin position="76"/>
        <end position="136"/>
    </location>
</feature>
<dbReference type="SUPFAM" id="SSF46689">
    <property type="entry name" value="Homeodomain-like"/>
    <property type="match status" value="1"/>
</dbReference>
<dbReference type="InterPro" id="IPR009057">
    <property type="entry name" value="Homeodomain-like_sf"/>
</dbReference>
<dbReference type="PANTHER" id="PTHR46255">
    <property type="entry name" value="SHORT STATURE HOMEOBOX"/>
    <property type="match status" value="1"/>
</dbReference>
<evidence type="ECO:0000259" key="4">
    <source>
        <dbReference type="PROSITE" id="PS50071"/>
    </source>
</evidence>
<dbReference type="InterPro" id="IPR052631">
    <property type="entry name" value="Paired_homeobox_Bicoid"/>
</dbReference>
<dbReference type="GO" id="GO:0000981">
    <property type="term" value="F:DNA-binding transcription factor activity, RNA polymerase II-specific"/>
    <property type="evidence" value="ECO:0007669"/>
    <property type="project" value="TreeGrafter"/>
</dbReference>
<dbReference type="Pfam" id="PF00046">
    <property type="entry name" value="Homeodomain"/>
    <property type="match status" value="1"/>
</dbReference>
<reference evidence="5" key="1">
    <citation type="submission" date="2023-02" db="EMBL/GenBank/DDBJ databases">
        <title>Mating type loci evolution in Malassezia.</title>
        <authorList>
            <person name="Coelho M.A."/>
        </authorList>
    </citation>
    <scope>NUCLEOTIDE SEQUENCE</scope>
    <source>
        <strain evidence="5">CBS 14136</strain>
    </source>
</reference>
<sequence>MEQNVPGTARLLKERNDSVARLPNLIRTDSDLSTTPETPSEAGTLDSENTREGSYASTCNEKHKQLSRNDERTATNSAKRARTLLTAEQSRVLHEILQQTSFPSTQMREAVAAKLGLSPRKVQVFFQNKRQKQRKKSSGAVVTSHPLVAPVYNVDSSKTSVAEIDPSVDRSGTMSNSLDVASNYHRYPMAMTQRPARPLRASHSPDSWTGFRTQQTMPRHRRVPSAPYRFSFGEHRQPSSEFEMSAYGPKRLYSPQQTAARPRSPIQPLSSESKQRSTVLPPILPPVDHHKSPRAQLPGIDELISKARDD</sequence>
<evidence type="ECO:0000313" key="6">
    <source>
        <dbReference type="Proteomes" id="UP001214628"/>
    </source>
</evidence>
<evidence type="ECO:0000256" key="1">
    <source>
        <dbReference type="PROSITE-ProRule" id="PRU00108"/>
    </source>
</evidence>
<dbReference type="PROSITE" id="PS50071">
    <property type="entry name" value="HOMEOBOX_2"/>
    <property type="match status" value="1"/>
</dbReference>
<feature type="region of interest" description="Disordered" evidence="3">
    <location>
        <begin position="1"/>
        <end position="78"/>
    </location>
</feature>
<feature type="compositionally biased region" description="Polar residues" evidence="3">
    <location>
        <begin position="267"/>
        <end position="278"/>
    </location>
</feature>
<dbReference type="InterPro" id="IPR001356">
    <property type="entry name" value="HD"/>
</dbReference>
<keyword evidence="1 2" id="KW-0539">Nucleus</keyword>
<dbReference type="CDD" id="cd00086">
    <property type="entry name" value="homeodomain"/>
    <property type="match status" value="1"/>
</dbReference>
<name>A0AAF0FAV3_9BASI</name>
<feature type="region of interest" description="Disordered" evidence="3">
    <location>
        <begin position="194"/>
        <end position="223"/>
    </location>
</feature>
<feature type="DNA-binding region" description="Homeobox" evidence="1">
    <location>
        <begin position="78"/>
        <end position="137"/>
    </location>
</feature>